<evidence type="ECO:0000256" key="2">
    <source>
        <dbReference type="SAM" id="MobiDB-lite"/>
    </source>
</evidence>
<keyword evidence="3" id="KW-0732">Signal</keyword>
<gene>
    <name evidence="4" type="ORF">BGW36DRAFT_308226</name>
</gene>
<dbReference type="Pfam" id="PF00328">
    <property type="entry name" value="His_Phos_2"/>
    <property type="match status" value="1"/>
</dbReference>
<dbReference type="GO" id="GO:0003993">
    <property type="term" value="F:acid phosphatase activity"/>
    <property type="evidence" value="ECO:0007669"/>
    <property type="project" value="TreeGrafter"/>
</dbReference>
<dbReference type="RefSeq" id="XP_046065804.1">
    <property type="nucleotide sequence ID" value="XM_046212318.1"/>
</dbReference>
<dbReference type="InterPro" id="IPR000560">
    <property type="entry name" value="His_Pase_clade-2"/>
</dbReference>
<accession>A0AAD4KIR0</accession>
<evidence type="ECO:0000256" key="3">
    <source>
        <dbReference type="SAM" id="SignalP"/>
    </source>
</evidence>
<reference evidence="4" key="1">
    <citation type="submission" date="2021-12" db="EMBL/GenBank/DDBJ databases">
        <title>Convergent genome expansion in fungi linked to evolution of root-endophyte symbiosis.</title>
        <authorList>
            <consortium name="DOE Joint Genome Institute"/>
            <person name="Ke Y.-H."/>
            <person name="Bonito G."/>
            <person name="Liao H.-L."/>
            <person name="Looney B."/>
            <person name="Rojas-Flechas A."/>
            <person name="Nash J."/>
            <person name="Hameed K."/>
            <person name="Schadt C."/>
            <person name="Martin F."/>
            <person name="Crous P.W."/>
            <person name="Miettinen O."/>
            <person name="Magnuson J.K."/>
            <person name="Labbe J."/>
            <person name="Jacobson D."/>
            <person name="Doktycz M.J."/>
            <person name="Veneault-Fourrey C."/>
            <person name="Kuo A."/>
            <person name="Mondo S."/>
            <person name="Calhoun S."/>
            <person name="Riley R."/>
            <person name="Ohm R."/>
            <person name="LaButti K."/>
            <person name="Andreopoulos B."/>
            <person name="Pangilinan J."/>
            <person name="Nolan M."/>
            <person name="Tritt A."/>
            <person name="Clum A."/>
            <person name="Lipzen A."/>
            <person name="Daum C."/>
            <person name="Barry K."/>
            <person name="Grigoriev I.V."/>
            <person name="Vilgalys R."/>
        </authorList>
    </citation>
    <scope>NUCLEOTIDE SEQUENCE</scope>
    <source>
        <strain evidence="4">PMI_201</strain>
    </source>
</reference>
<proteinExistence type="predicted"/>
<dbReference type="Proteomes" id="UP001201262">
    <property type="component" value="Unassembled WGS sequence"/>
</dbReference>
<evidence type="ECO:0000313" key="4">
    <source>
        <dbReference type="EMBL" id="KAH8689450.1"/>
    </source>
</evidence>
<protein>
    <submittedName>
        <fullName evidence="4">Extracellular phytase</fullName>
    </submittedName>
</protein>
<feature type="chain" id="PRO_5041919291" evidence="3">
    <location>
        <begin position="21"/>
        <end position="533"/>
    </location>
</feature>
<dbReference type="Gene3D" id="3.40.50.1240">
    <property type="entry name" value="Phosphoglycerate mutase-like"/>
    <property type="match status" value="1"/>
</dbReference>
<dbReference type="PANTHER" id="PTHR20963">
    <property type="entry name" value="MULTIPLE INOSITOL POLYPHOSPHATE PHOSPHATASE-RELATED"/>
    <property type="match status" value="1"/>
</dbReference>
<dbReference type="PANTHER" id="PTHR20963:SF43">
    <property type="entry name" value="PUTATIVE (AFU_ORTHOLOGUE AFUA_7G01240)-RELATED"/>
    <property type="match status" value="1"/>
</dbReference>
<dbReference type="SUPFAM" id="SSF53254">
    <property type="entry name" value="Phosphoglycerate mutase-like"/>
    <property type="match status" value="1"/>
</dbReference>
<name>A0AAD4KIR0_9EURO</name>
<keyword evidence="1" id="KW-0378">Hydrolase</keyword>
<evidence type="ECO:0000256" key="1">
    <source>
        <dbReference type="ARBA" id="ARBA00022801"/>
    </source>
</evidence>
<dbReference type="AlphaFoldDB" id="A0AAD4KIR0"/>
<dbReference type="InterPro" id="IPR029033">
    <property type="entry name" value="His_PPase_superfam"/>
</dbReference>
<comment type="caution">
    <text evidence="4">The sequence shown here is derived from an EMBL/GenBank/DDBJ whole genome shotgun (WGS) entry which is preliminary data.</text>
</comment>
<organism evidence="4 5">
    <name type="scientific">Talaromyces proteolyticus</name>
    <dbReference type="NCBI Taxonomy" id="1131652"/>
    <lineage>
        <taxon>Eukaryota</taxon>
        <taxon>Fungi</taxon>
        <taxon>Dikarya</taxon>
        <taxon>Ascomycota</taxon>
        <taxon>Pezizomycotina</taxon>
        <taxon>Eurotiomycetes</taxon>
        <taxon>Eurotiomycetidae</taxon>
        <taxon>Eurotiales</taxon>
        <taxon>Trichocomaceae</taxon>
        <taxon>Talaromyces</taxon>
        <taxon>Talaromyces sect. Bacilispori</taxon>
    </lineage>
</organism>
<feature type="region of interest" description="Disordered" evidence="2">
    <location>
        <begin position="21"/>
        <end position="40"/>
    </location>
</feature>
<sequence length="533" mass="58268">MKAVNVAFLASVLAPSSVIAGSQTRDQPSPGPTGSTYPTGFDMTTSWGNLSPYKPATAFGGFGLPQGVPKGCELSQVHVLHRHAQRYPTNFGDGAVMHDFAYKVGNYTAKHKNSPVGTGPLEFLNHWQYSMGTDLLLVNGAATEATSGAWFWSKYGNLLYRAPPGVPSYTPDLNTYPNGTARPTPVFRTTSQARILESARWWLSGFFGNAGANSSYDLYDLVIIPEVEPFNNTLASYDACPGDESEGDKSDLIFGAKYTQAALKRLSAHLPKGFNLTALDVYGMQNLCAYEYALFSGSAFCSLFTEEEWSAFEYMLDIQYYGDYGFGSPTGRAHGVGYVQELAARLENTLIYSSDTSINYTYDDNTKQFPLGQPFYMDMSHDDTIVGVTTALGLDYFKFSDHGLPANVSSPPASRNFRLNKMTPFGARFVSEVWTCPANDSSVFTDLTPVIYKNPDLSEAKGTARYIRFVLNDAPVPVDGIKACENAVNGFCAVKDFLKDVPHMVKESDYQRACFANYTVSGQVGNGQPPSEE</sequence>
<dbReference type="GeneID" id="70242605"/>
<keyword evidence="5" id="KW-1185">Reference proteome</keyword>
<dbReference type="CDD" id="cd07061">
    <property type="entry name" value="HP_HAP_like"/>
    <property type="match status" value="1"/>
</dbReference>
<feature type="signal peptide" evidence="3">
    <location>
        <begin position="1"/>
        <end position="20"/>
    </location>
</feature>
<dbReference type="EMBL" id="JAJTJA010000015">
    <property type="protein sequence ID" value="KAH8689450.1"/>
    <property type="molecule type" value="Genomic_DNA"/>
</dbReference>
<evidence type="ECO:0000313" key="5">
    <source>
        <dbReference type="Proteomes" id="UP001201262"/>
    </source>
</evidence>